<feature type="region of interest" description="Disordered" evidence="1">
    <location>
        <begin position="87"/>
        <end position="152"/>
    </location>
</feature>
<proteinExistence type="predicted"/>
<dbReference type="Proteomes" id="UP000092154">
    <property type="component" value="Unassembled WGS sequence"/>
</dbReference>
<reference evidence="2 3" key="1">
    <citation type="submission" date="2016-06" db="EMBL/GenBank/DDBJ databases">
        <title>Comparative genomics of the ectomycorrhizal sister species Rhizopogon vinicolor and Rhizopogon vesiculosus (Basidiomycota: Boletales) reveals a divergence of the mating type B locus.</title>
        <authorList>
            <consortium name="DOE Joint Genome Institute"/>
            <person name="Mujic A.B."/>
            <person name="Kuo A."/>
            <person name="Tritt A."/>
            <person name="Lipzen A."/>
            <person name="Chen C."/>
            <person name="Johnson J."/>
            <person name="Sharma A."/>
            <person name="Barry K."/>
            <person name="Grigoriev I.V."/>
            <person name="Spatafora J.W."/>
        </authorList>
    </citation>
    <scope>NUCLEOTIDE SEQUENCE [LARGE SCALE GENOMIC DNA]</scope>
    <source>
        <strain evidence="2 3">AM-OR11-026</strain>
    </source>
</reference>
<feature type="compositionally biased region" description="Basic and acidic residues" evidence="1">
    <location>
        <begin position="87"/>
        <end position="96"/>
    </location>
</feature>
<feature type="region of interest" description="Disordered" evidence="1">
    <location>
        <begin position="12"/>
        <end position="33"/>
    </location>
</feature>
<organism evidence="2 3">
    <name type="scientific">Rhizopogon vinicolor AM-OR11-026</name>
    <dbReference type="NCBI Taxonomy" id="1314800"/>
    <lineage>
        <taxon>Eukaryota</taxon>
        <taxon>Fungi</taxon>
        <taxon>Dikarya</taxon>
        <taxon>Basidiomycota</taxon>
        <taxon>Agaricomycotina</taxon>
        <taxon>Agaricomycetes</taxon>
        <taxon>Agaricomycetidae</taxon>
        <taxon>Boletales</taxon>
        <taxon>Suillineae</taxon>
        <taxon>Rhizopogonaceae</taxon>
        <taxon>Rhizopogon</taxon>
    </lineage>
</organism>
<evidence type="ECO:0000256" key="1">
    <source>
        <dbReference type="SAM" id="MobiDB-lite"/>
    </source>
</evidence>
<protein>
    <submittedName>
        <fullName evidence="2">Uncharacterized protein</fullName>
    </submittedName>
</protein>
<feature type="compositionally biased region" description="Polar residues" evidence="1">
    <location>
        <begin position="116"/>
        <end position="139"/>
    </location>
</feature>
<dbReference type="InParanoid" id="A0A1B7NGT3"/>
<sequence length="368" mass="41470">MPFLKLFQKSNNEPVTSSLKHSKSMPYGLSSRTRTREIDVDPLKPVYRGKSPLKTSDIVYIEQAPGILNIHYKEMYNHICDDQPNHVYPDTHRDLLDQFPSPPGPPPRPSRSPLRTNSLNSHRGTPQIPSQAYNTTAQVRTGKERTMHRSPSVACFSRPTATAYPSLSGKQQRREATATQAMQNILNTGHNKAPILGSSRQAERVRAKSQTGPSYSPAPPIPTTPSPRPMISRSAHSSRANLRRVPSQIAIPSAAAPDHGQSYWPHTDYREFLKEQDPRAICAMINRYPVAPLHSERLPEHLRPIRFDMNDQRQFQKTLSYWIHIAIAQGRPLDARADSAYRRILEAGNPSGIVPEVGSDWSQQVEYR</sequence>
<evidence type="ECO:0000313" key="2">
    <source>
        <dbReference type="EMBL" id="OAX44131.1"/>
    </source>
</evidence>
<name>A0A1B7NGT3_9AGAM</name>
<feature type="compositionally biased region" description="Pro residues" evidence="1">
    <location>
        <begin position="216"/>
        <end position="228"/>
    </location>
</feature>
<dbReference type="OrthoDB" id="2681072at2759"/>
<accession>A0A1B7NGT3</accession>
<keyword evidence="3" id="KW-1185">Reference proteome</keyword>
<evidence type="ECO:0000313" key="3">
    <source>
        <dbReference type="Proteomes" id="UP000092154"/>
    </source>
</evidence>
<feature type="compositionally biased region" description="Pro residues" evidence="1">
    <location>
        <begin position="100"/>
        <end position="110"/>
    </location>
</feature>
<dbReference type="EMBL" id="KV448128">
    <property type="protein sequence ID" value="OAX44131.1"/>
    <property type="molecule type" value="Genomic_DNA"/>
</dbReference>
<dbReference type="AlphaFoldDB" id="A0A1B7NGT3"/>
<gene>
    <name evidence="2" type="ORF">K503DRAFT_795739</name>
</gene>
<feature type="region of interest" description="Disordered" evidence="1">
    <location>
        <begin position="190"/>
        <end position="233"/>
    </location>
</feature>